<accession>A0A9W9YJ30</accession>
<evidence type="ECO:0000313" key="2">
    <source>
        <dbReference type="Proteomes" id="UP001163046"/>
    </source>
</evidence>
<reference evidence="1" key="1">
    <citation type="submission" date="2023-01" db="EMBL/GenBank/DDBJ databases">
        <title>Genome assembly of the deep-sea coral Lophelia pertusa.</title>
        <authorList>
            <person name="Herrera S."/>
            <person name="Cordes E."/>
        </authorList>
    </citation>
    <scope>NUCLEOTIDE SEQUENCE</scope>
    <source>
        <strain evidence="1">USNM1676648</strain>
        <tissue evidence="1">Polyp</tissue>
    </source>
</reference>
<dbReference type="CDD" id="cd01670">
    <property type="entry name" value="Death"/>
    <property type="match status" value="1"/>
</dbReference>
<dbReference type="InterPro" id="IPR011029">
    <property type="entry name" value="DEATH-like_dom_sf"/>
</dbReference>
<dbReference type="AlphaFoldDB" id="A0A9W9YJ30"/>
<organism evidence="1 2">
    <name type="scientific">Desmophyllum pertusum</name>
    <dbReference type="NCBI Taxonomy" id="174260"/>
    <lineage>
        <taxon>Eukaryota</taxon>
        <taxon>Metazoa</taxon>
        <taxon>Cnidaria</taxon>
        <taxon>Anthozoa</taxon>
        <taxon>Hexacorallia</taxon>
        <taxon>Scleractinia</taxon>
        <taxon>Caryophylliina</taxon>
        <taxon>Caryophylliidae</taxon>
        <taxon>Desmophyllum</taxon>
    </lineage>
</organism>
<dbReference type="OrthoDB" id="5982357at2759"/>
<protein>
    <recommendedName>
        <fullName evidence="3">Death domain-containing protein</fullName>
    </recommendedName>
</protein>
<name>A0A9W9YJ30_9CNID</name>
<keyword evidence="2" id="KW-1185">Reference proteome</keyword>
<gene>
    <name evidence="1" type="ORF">OS493_038000</name>
</gene>
<sequence length="149" mass="16601">MIRDGDQALVLPSGLLDALQLQTCDPSDVVARLQESLPMEQASLEQPDPETKRRIRCLCPLLPEALDVRTIPFRQRQNVTFHLCGRDEWKLFAERLGLTPAEIGFLDKRVLNPCDAVLAHSCNQGHITSVGDLYDALVDCDLPLIADLL</sequence>
<dbReference type="SUPFAM" id="SSF47986">
    <property type="entry name" value="DEATH domain"/>
    <property type="match status" value="1"/>
</dbReference>
<dbReference type="EMBL" id="MU827383">
    <property type="protein sequence ID" value="KAJ7350172.1"/>
    <property type="molecule type" value="Genomic_DNA"/>
</dbReference>
<evidence type="ECO:0008006" key="3">
    <source>
        <dbReference type="Google" id="ProtNLM"/>
    </source>
</evidence>
<proteinExistence type="predicted"/>
<dbReference type="Gene3D" id="1.10.533.10">
    <property type="entry name" value="Death Domain, Fas"/>
    <property type="match status" value="1"/>
</dbReference>
<dbReference type="Proteomes" id="UP001163046">
    <property type="component" value="Unassembled WGS sequence"/>
</dbReference>
<evidence type="ECO:0000313" key="1">
    <source>
        <dbReference type="EMBL" id="KAJ7350172.1"/>
    </source>
</evidence>
<comment type="caution">
    <text evidence="1">The sequence shown here is derived from an EMBL/GenBank/DDBJ whole genome shotgun (WGS) entry which is preliminary data.</text>
</comment>